<evidence type="ECO:0000313" key="3">
    <source>
        <dbReference type="Proteomes" id="UP000499080"/>
    </source>
</evidence>
<reference evidence="2 3" key="1">
    <citation type="journal article" date="2019" name="Sci. Rep.">
        <title>Orb-weaving spider Araneus ventricosus genome elucidates the spidroin gene catalogue.</title>
        <authorList>
            <person name="Kono N."/>
            <person name="Nakamura H."/>
            <person name="Ohtoshi R."/>
            <person name="Moran D.A.P."/>
            <person name="Shinohara A."/>
            <person name="Yoshida Y."/>
            <person name="Fujiwara M."/>
            <person name="Mori M."/>
            <person name="Tomita M."/>
            <person name="Arakawa K."/>
        </authorList>
    </citation>
    <scope>NUCLEOTIDE SEQUENCE [LARGE SCALE GENOMIC DNA]</scope>
</reference>
<accession>A0A4Y2IHF9</accession>
<gene>
    <name evidence="2" type="ORF">AVEN_93139_1</name>
</gene>
<proteinExistence type="predicted"/>
<sequence>MRPRRPSGNVSTSGPEGRRLEAQFHRRSTVYGACMRHVVAKCPPVSVARKRGESSSSDRGSKLRGPSLNSSRVASKRDANLTKPYISFKIIKSLNKPHRIVIFCTTFSPISA</sequence>
<comment type="caution">
    <text evidence="2">The sequence shown here is derived from an EMBL/GenBank/DDBJ whole genome shotgun (WGS) entry which is preliminary data.</text>
</comment>
<name>A0A4Y2IHF9_ARAVE</name>
<feature type="region of interest" description="Disordered" evidence="1">
    <location>
        <begin position="1"/>
        <end position="22"/>
    </location>
</feature>
<dbReference type="Proteomes" id="UP000499080">
    <property type="component" value="Unassembled WGS sequence"/>
</dbReference>
<feature type="region of interest" description="Disordered" evidence="1">
    <location>
        <begin position="45"/>
        <end position="76"/>
    </location>
</feature>
<keyword evidence="3" id="KW-1185">Reference proteome</keyword>
<evidence type="ECO:0000256" key="1">
    <source>
        <dbReference type="SAM" id="MobiDB-lite"/>
    </source>
</evidence>
<organism evidence="2 3">
    <name type="scientific">Araneus ventricosus</name>
    <name type="common">Orbweaver spider</name>
    <name type="synonym">Epeira ventricosa</name>
    <dbReference type="NCBI Taxonomy" id="182803"/>
    <lineage>
        <taxon>Eukaryota</taxon>
        <taxon>Metazoa</taxon>
        <taxon>Ecdysozoa</taxon>
        <taxon>Arthropoda</taxon>
        <taxon>Chelicerata</taxon>
        <taxon>Arachnida</taxon>
        <taxon>Araneae</taxon>
        <taxon>Araneomorphae</taxon>
        <taxon>Entelegynae</taxon>
        <taxon>Araneoidea</taxon>
        <taxon>Araneidae</taxon>
        <taxon>Araneus</taxon>
    </lineage>
</organism>
<evidence type="ECO:0000313" key="2">
    <source>
        <dbReference type="EMBL" id="GBM77074.1"/>
    </source>
</evidence>
<protein>
    <submittedName>
        <fullName evidence="2">Uncharacterized protein</fullName>
    </submittedName>
</protein>
<dbReference type="EMBL" id="BGPR01002662">
    <property type="protein sequence ID" value="GBM77074.1"/>
    <property type="molecule type" value="Genomic_DNA"/>
</dbReference>
<dbReference type="AlphaFoldDB" id="A0A4Y2IHF9"/>